<dbReference type="RefSeq" id="WP_129255047.1">
    <property type="nucleotide sequence ID" value="NZ_SAXA01000012.1"/>
</dbReference>
<accession>A0A4Q1JJ88</accession>
<dbReference type="AlphaFoldDB" id="A0A4Q1JJ88"/>
<proteinExistence type="predicted"/>
<evidence type="ECO:0000313" key="1">
    <source>
        <dbReference type="EMBL" id="RXQ90946.1"/>
    </source>
</evidence>
<sequence length="164" mass="19178">MRIIITLMLFVLMHISVHGQESKSPKYFLNSKEFSLEKVYLNPTSIDSISVEKESKNGEVYIFTKDKCLSLIPLKILIKEYTDIKRIGKSTLFKINDKYIYDIEGIEFDESYFIYVEVIDVSKAQYLNNNYKGLTIVEIDLETEKRKPGIRIRGNHEIVENLNK</sequence>
<reference evidence="1 2" key="1">
    <citation type="submission" date="2019-01" db="EMBL/GenBank/DDBJ databases">
        <title>Ancylomarina salipaludis sp. nov., isolated from a salt marsh.</title>
        <authorList>
            <person name="Yoon J.-H."/>
        </authorList>
    </citation>
    <scope>NUCLEOTIDE SEQUENCE [LARGE SCALE GENOMIC DNA]</scope>
    <source>
        <strain evidence="1 2">SHSM-M15</strain>
    </source>
</reference>
<keyword evidence="2" id="KW-1185">Reference proteome</keyword>
<dbReference type="EMBL" id="SAXA01000012">
    <property type="protein sequence ID" value="RXQ90946.1"/>
    <property type="molecule type" value="Genomic_DNA"/>
</dbReference>
<name>A0A4Q1JJ88_9BACT</name>
<comment type="caution">
    <text evidence="1">The sequence shown here is derived from an EMBL/GenBank/DDBJ whole genome shotgun (WGS) entry which is preliminary data.</text>
</comment>
<dbReference type="Proteomes" id="UP000289703">
    <property type="component" value="Unassembled WGS sequence"/>
</dbReference>
<protein>
    <submittedName>
        <fullName evidence="1">Uncharacterized protein</fullName>
    </submittedName>
</protein>
<gene>
    <name evidence="1" type="ORF">EO244_12640</name>
</gene>
<evidence type="ECO:0000313" key="2">
    <source>
        <dbReference type="Proteomes" id="UP000289703"/>
    </source>
</evidence>
<organism evidence="1 2">
    <name type="scientific">Ancylomarina salipaludis</name>
    <dbReference type="NCBI Taxonomy" id="2501299"/>
    <lineage>
        <taxon>Bacteria</taxon>
        <taxon>Pseudomonadati</taxon>
        <taxon>Bacteroidota</taxon>
        <taxon>Bacteroidia</taxon>
        <taxon>Marinilabiliales</taxon>
        <taxon>Marinifilaceae</taxon>
        <taxon>Ancylomarina</taxon>
    </lineage>
</organism>